<dbReference type="Gene3D" id="3.40.1390.10">
    <property type="entry name" value="MurE/MurF, N-terminal domain"/>
    <property type="match status" value="1"/>
</dbReference>
<dbReference type="Pfam" id="PF14602">
    <property type="entry name" value="Hexapep_2"/>
    <property type="match status" value="2"/>
</dbReference>
<evidence type="ECO:0000256" key="4">
    <source>
        <dbReference type="ARBA" id="ARBA00022737"/>
    </source>
</evidence>
<comment type="function">
    <text evidence="7">Catalyzes the N-acylation of UDP-3-O-acylglucosamine using 3-hydroxyacyl-ACP as the acyl donor. Is involved in the biosynthesis of lipid A, a phosphorylated glycolipid that anchors the lipopolysaccharide to the outer membrane of the cell.</text>
</comment>
<dbReference type="HAMAP" id="MF_00523">
    <property type="entry name" value="LpxD"/>
    <property type="match status" value="1"/>
</dbReference>
<sequence length="357" mass="38556">MAIPSPAISLADIAEFVQGRIEGDPARVIRGVASLQEAGPTDLSYIAQDRFLSQTRESRAAAFIVAHRFAEVPQPQIVVQNPAYAFARVVQQWFVPAYRARGIASDLVKGSEVRIGADASIWSSVTLGDRVTIGARVTLYPGVFIGEETEIGDDCVLYPNVVVRERCTIGRRVVIHSGTVIGSDGFGYVQHDGRHHKVPQIGGVVLEDDVELGANVTVDRATFGMTRIRRGTKVDNLVQIAHNVEIGEDTIVVAQVGIAGSTRVGSHVMIGGQAGLADHLQIADRVLIAARSGVNRSVTSDQIVSGAPAMPHEQALKAQALIPHLPEMRQRLRELQKRVETLERAGVVRTGRAKKVR</sequence>
<feature type="active site" description="Proton acceptor" evidence="7">
    <location>
        <position position="242"/>
    </location>
</feature>
<dbReference type="RefSeq" id="WP_289269180.1">
    <property type="nucleotide sequence ID" value="NZ_OX365700.1"/>
</dbReference>
<evidence type="ECO:0000313" key="10">
    <source>
        <dbReference type="Proteomes" id="UP001179121"/>
    </source>
</evidence>
<evidence type="ECO:0000256" key="1">
    <source>
        <dbReference type="ARBA" id="ARBA00022516"/>
    </source>
</evidence>
<evidence type="ECO:0000256" key="2">
    <source>
        <dbReference type="ARBA" id="ARBA00022556"/>
    </source>
</evidence>
<protein>
    <recommendedName>
        <fullName evidence="7">UDP-3-O-acylglucosamine N-acyltransferase</fullName>
        <ecNumber evidence="7">2.3.1.191</ecNumber>
    </recommendedName>
</protein>
<dbReference type="CDD" id="cd03352">
    <property type="entry name" value="LbH_LpxD"/>
    <property type="match status" value="1"/>
</dbReference>
<evidence type="ECO:0000259" key="8">
    <source>
        <dbReference type="Pfam" id="PF04613"/>
    </source>
</evidence>
<dbReference type="SUPFAM" id="SSF51161">
    <property type="entry name" value="Trimeric LpxA-like enzymes"/>
    <property type="match status" value="1"/>
</dbReference>
<dbReference type="GO" id="GO:0016410">
    <property type="term" value="F:N-acyltransferase activity"/>
    <property type="evidence" value="ECO:0007669"/>
    <property type="project" value="InterPro"/>
</dbReference>
<dbReference type="AlphaFoldDB" id="A0AA86N0H0"/>
<dbReference type="KEGG" id="nti:DNFV4_02888"/>
<name>A0AA86N0H0_9BACT</name>
<evidence type="ECO:0000256" key="5">
    <source>
        <dbReference type="ARBA" id="ARBA00023098"/>
    </source>
</evidence>
<keyword evidence="5 7" id="KW-0443">Lipid metabolism</keyword>
<gene>
    <name evidence="7" type="primary">lpxD</name>
    <name evidence="9" type="ORF">DNFV4_02888</name>
</gene>
<dbReference type="EMBL" id="OX365700">
    <property type="protein sequence ID" value="CAI4032458.1"/>
    <property type="molecule type" value="Genomic_DNA"/>
</dbReference>
<comment type="subunit">
    <text evidence="7">Homotrimer.</text>
</comment>
<comment type="similarity">
    <text evidence="7">Belongs to the transferase hexapeptide repeat family. LpxD subfamily.</text>
</comment>
<dbReference type="PANTHER" id="PTHR43378">
    <property type="entry name" value="UDP-3-O-ACYLGLUCOSAMINE N-ACYLTRANSFERASE"/>
    <property type="match status" value="1"/>
</dbReference>
<dbReference type="GO" id="GO:0016020">
    <property type="term" value="C:membrane"/>
    <property type="evidence" value="ECO:0007669"/>
    <property type="project" value="GOC"/>
</dbReference>
<evidence type="ECO:0000256" key="6">
    <source>
        <dbReference type="ARBA" id="ARBA00023315"/>
    </source>
</evidence>
<comment type="pathway">
    <text evidence="7">Bacterial outer membrane biogenesis; LPS lipid A biosynthesis.</text>
</comment>
<evidence type="ECO:0000256" key="7">
    <source>
        <dbReference type="HAMAP-Rule" id="MF_00523"/>
    </source>
</evidence>
<dbReference type="NCBIfam" id="TIGR01853">
    <property type="entry name" value="lipid_A_lpxD"/>
    <property type="match status" value="1"/>
</dbReference>
<dbReference type="InterPro" id="IPR011004">
    <property type="entry name" value="Trimer_LpxA-like_sf"/>
</dbReference>
<dbReference type="PROSITE" id="PS00101">
    <property type="entry name" value="HEXAPEP_TRANSFERASES"/>
    <property type="match status" value="2"/>
</dbReference>
<evidence type="ECO:0000256" key="3">
    <source>
        <dbReference type="ARBA" id="ARBA00022679"/>
    </source>
</evidence>
<keyword evidence="2 7" id="KW-0441">Lipid A biosynthesis</keyword>
<dbReference type="Pfam" id="PF00132">
    <property type="entry name" value="Hexapep"/>
    <property type="match status" value="2"/>
</dbReference>
<dbReference type="NCBIfam" id="NF002060">
    <property type="entry name" value="PRK00892.1"/>
    <property type="match status" value="1"/>
</dbReference>
<dbReference type="InterPro" id="IPR020573">
    <property type="entry name" value="UDP_GlcNAc_AcTrfase_non-rep"/>
</dbReference>
<keyword evidence="3 7" id="KW-0808">Transferase</keyword>
<dbReference type="InterPro" id="IPR007691">
    <property type="entry name" value="LpxD"/>
</dbReference>
<dbReference type="Gene3D" id="2.160.10.10">
    <property type="entry name" value="Hexapeptide repeat proteins"/>
    <property type="match status" value="1"/>
</dbReference>
<organism evidence="9 10">
    <name type="scientific">Nitrospira tepida</name>
    <dbReference type="NCBI Taxonomy" id="2973512"/>
    <lineage>
        <taxon>Bacteria</taxon>
        <taxon>Pseudomonadati</taxon>
        <taxon>Nitrospirota</taxon>
        <taxon>Nitrospiria</taxon>
        <taxon>Nitrospirales</taxon>
        <taxon>Nitrospiraceae</taxon>
        <taxon>Nitrospira</taxon>
    </lineage>
</organism>
<keyword evidence="4 7" id="KW-0677">Repeat</keyword>
<reference evidence="9" key="1">
    <citation type="submission" date="2022-10" db="EMBL/GenBank/DDBJ databases">
        <authorList>
            <person name="Koch H."/>
        </authorList>
    </citation>
    <scope>NUCLEOTIDE SEQUENCE</scope>
    <source>
        <strain evidence="9">DNF</strain>
    </source>
</reference>
<dbReference type="PANTHER" id="PTHR43378:SF2">
    <property type="entry name" value="UDP-3-O-ACYLGLUCOSAMINE N-ACYLTRANSFERASE 1, MITOCHONDRIAL-RELATED"/>
    <property type="match status" value="1"/>
</dbReference>
<dbReference type="GO" id="GO:0009245">
    <property type="term" value="P:lipid A biosynthetic process"/>
    <property type="evidence" value="ECO:0007669"/>
    <property type="project" value="UniProtKB-UniRule"/>
</dbReference>
<dbReference type="InterPro" id="IPR001451">
    <property type="entry name" value="Hexapep"/>
</dbReference>
<evidence type="ECO:0000313" key="9">
    <source>
        <dbReference type="EMBL" id="CAI4032458.1"/>
    </source>
</evidence>
<dbReference type="EC" id="2.3.1.191" evidence="7"/>
<dbReference type="InterPro" id="IPR018357">
    <property type="entry name" value="Hexapep_transf_CS"/>
</dbReference>
<proteinExistence type="inferred from homology"/>
<keyword evidence="6 7" id="KW-0012">Acyltransferase</keyword>
<feature type="domain" description="UDP-3-O-[3-hydroxymyristoyl] glucosamine N-acyltransferase non-repeat region" evidence="8">
    <location>
        <begin position="27"/>
        <end position="91"/>
    </location>
</feature>
<accession>A0AA86N0H0</accession>
<dbReference type="GO" id="GO:0103118">
    <property type="term" value="F:UDP-3-O-[(3R)-3-hydroxyacyl]-glucosamine N-acyltransferase activity"/>
    <property type="evidence" value="ECO:0007669"/>
    <property type="project" value="UniProtKB-EC"/>
</dbReference>
<keyword evidence="10" id="KW-1185">Reference proteome</keyword>
<dbReference type="Pfam" id="PF04613">
    <property type="entry name" value="LpxD"/>
    <property type="match status" value="1"/>
</dbReference>
<comment type="catalytic activity">
    <reaction evidence="7">
        <text>a UDP-3-O-[(3R)-3-hydroxyacyl]-alpha-D-glucosamine + a (3R)-hydroxyacyl-[ACP] = a UDP-2-N,3-O-bis[(3R)-3-hydroxyacyl]-alpha-D-glucosamine + holo-[ACP] + H(+)</text>
        <dbReference type="Rhea" id="RHEA:53836"/>
        <dbReference type="Rhea" id="RHEA-COMP:9685"/>
        <dbReference type="Rhea" id="RHEA-COMP:9945"/>
        <dbReference type="ChEBI" id="CHEBI:15378"/>
        <dbReference type="ChEBI" id="CHEBI:64479"/>
        <dbReference type="ChEBI" id="CHEBI:78827"/>
        <dbReference type="ChEBI" id="CHEBI:137740"/>
        <dbReference type="ChEBI" id="CHEBI:137748"/>
        <dbReference type="EC" id="2.3.1.191"/>
    </reaction>
</comment>
<keyword evidence="1 7" id="KW-0444">Lipid biosynthesis</keyword>
<dbReference type="Proteomes" id="UP001179121">
    <property type="component" value="Chromosome"/>
</dbReference>